<name>A0ABP9IFM1_9ACTN</name>
<dbReference type="PANTHER" id="PTHR43841">
    <property type="entry name" value="3-HYDROXYACYL-THIOESTER DEHYDRATASE HTDX-RELATED"/>
    <property type="match status" value="1"/>
</dbReference>
<dbReference type="PRINTS" id="PR01483">
    <property type="entry name" value="FASYNTHASE"/>
</dbReference>
<keyword evidence="4" id="KW-1185">Reference proteome</keyword>
<organism evidence="3 4">
    <name type="scientific">Streptomyces hyderabadensis</name>
    <dbReference type="NCBI Taxonomy" id="598549"/>
    <lineage>
        <taxon>Bacteria</taxon>
        <taxon>Bacillati</taxon>
        <taxon>Actinomycetota</taxon>
        <taxon>Actinomycetes</taxon>
        <taxon>Kitasatosporales</taxon>
        <taxon>Streptomycetaceae</taxon>
        <taxon>Streptomyces</taxon>
    </lineage>
</organism>
<dbReference type="InterPro" id="IPR003965">
    <property type="entry name" value="Fatty_acid_synthase"/>
</dbReference>
<evidence type="ECO:0000256" key="1">
    <source>
        <dbReference type="ARBA" id="ARBA00005254"/>
    </source>
</evidence>
<dbReference type="InterPro" id="IPR002539">
    <property type="entry name" value="MaoC-like_dom"/>
</dbReference>
<dbReference type="PANTHER" id="PTHR43841:SF3">
    <property type="entry name" value="(3R)-HYDROXYACYL-ACP DEHYDRATASE SUBUNIT HADB"/>
    <property type="match status" value="1"/>
</dbReference>
<evidence type="ECO:0000259" key="2">
    <source>
        <dbReference type="Pfam" id="PF01575"/>
    </source>
</evidence>
<dbReference type="Proteomes" id="UP001500610">
    <property type="component" value="Unassembled WGS sequence"/>
</dbReference>
<evidence type="ECO:0000313" key="4">
    <source>
        <dbReference type="Proteomes" id="UP001500610"/>
    </source>
</evidence>
<feature type="domain" description="MaoC-like" evidence="2">
    <location>
        <begin position="29"/>
        <end position="139"/>
    </location>
</feature>
<dbReference type="Pfam" id="PF01575">
    <property type="entry name" value="MaoC_dehydratas"/>
    <property type="match status" value="1"/>
</dbReference>
<dbReference type="Gene3D" id="3.10.129.10">
    <property type="entry name" value="Hotdog Thioesterase"/>
    <property type="match status" value="1"/>
</dbReference>
<proteinExistence type="inferred from homology"/>
<accession>A0ABP9IFM1</accession>
<sequence length="158" mass="16810">MTQPTQSTQPGGPTQPLTAKIAYSDVEVGTELPAQSFPVDRATLVRYAGASGDFNPIHWNEKFAKEVGLPDVIAHGMFTMAEAIRVVTDWTGDPGSVVEYGVRFTRPVVVPNDERGAVIEVSGKVAAKLDDNTVRVDLTATSGGQKVLGMSRAVVRLG</sequence>
<comment type="caution">
    <text evidence="3">The sequence shown here is derived from an EMBL/GenBank/DDBJ whole genome shotgun (WGS) entry which is preliminary data.</text>
</comment>
<dbReference type="InterPro" id="IPR029069">
    <property type="entry name" value="HotDog_dom_sf"/>
</dbReference>
<evidence type="ECO:0000313" key="3">
    <source>
        <dbReference type="EMBL" id="GAA4995973.1"/>
    </source>
</evidence>
<reference evidence="4" key="1">
    <citation type="journal article" date="2019" name="Int. J. Syst. Evol. Microbiol.">
        <title>The Global Catalogue of Microorganisms (GCM) 10K type strain sequencing project: providing services to taxonomists for standard genome sequencing and annotation.</title>
        <authorList>
            <consortium name="The Broad Institute Genomics Platform"/>
            <consortium name="The Broad Institute Genome Sequencing Center for Infectious Disease"/>
            <person name="Wu L."/>
            <person name="Ma J."/>
        </authorList>
    </citation>
    <scope>NUCLEOTIDE SEQUENCE [LARGE SCALE GENOMIC DNA]</scope>
    <source>
        <strain evidence="4">JCM 17657</strain>
    </source>
</reference>
<gene>
    <name evidence="3" type="ORF">GCM10023257_42510</name>
</gene>
<dbReference type="EMBL" id="BAABIV010000016">
    <property type="protein sequence ID" value="GAA4995973.1"/>
    <property type="molecule type" value="Genomic_DNA"/>
</dbReference>
<dbReference type="CDD" id="cd03453">
    <property type="entry name" value="SAV4209_like"/>
    <property type="match status" value="1"/>
</dbReference>
<protein>
    <submittedName>
        <fullName evidence="3">MaoC family dehydratase</fullName>
    </submittedName>
</protein>
<comment type="similarity">
    <text evidence="1">Belongs to the enoyl-CoA hydratase/isomerase family.</text>
</comment>
<dbReference type="SUPFAM" id="SSF54637">
    <property type="entry name" value="Thioesterase/thiol ester dehydrase-isomerase"/>
    <property type="match status" value="1"/>
</dbReference>